<dbReference type="Pfam" id="PF04542">
    <property type="entry name" value="Sigma70_r2"/>
    <property type="match status" value="1"/>
</dbReference>
<dbReference type="SUPFAM" id="SSF88946">
    <property type="entry name" value="Sigma2 domain of RNA polymerase sigma factors"/>
    <property type="match status" value="1"/>
</dbReference>
<accession>A0A9D9EI02</accession>
<dbReference type="InterPro" id="IPR007627">
    <property type="entry name" value="RNA_pol_sigma70_r2"/>
</dbReference>
<gene>
    <name evidence="3" type="ORF">IAC29_01410</name>
</gene>
<evidence type="ECO:0000313" key="4">
    <source>
        <dbReference type="Proteomes" id="UP000810252"/>
    </source>
</evidence>
<evidence type="ECO:0000256" key="1">
    <source>
        <dbReference type="SAM" id="MobiDB-lite"/>
    </source>
</evidence>
<protein>
    <recommendedName>
        <fullName evidence="2">RNA polymerase sigma-70 region 2 domain-containing protein</fullName>
    </recommendedName>
</protein>
<dbReference type="Proteomes" id="UP000810252">
    <property type="component" value="Unassembled WGS sequence"/>
</dbReference>
<dbReference type="EMBL" id="JADIMQ010000019">
    <property type="protein sequence ID" value="MBO8447913.1"/>
    <property type="molecule type" value="Genomic_DNA"/>
</dbReference>
<evidence type="ECO:0000259" key="2">
    <source>
        <dbReference type="Pfam" id="PF04542"/>
    </source>
</evidence>
<sequence>MRLHLSPVLARGHVVREALLKDRHTADDICHNIFARLWEKRSSLSGIRSLKAYLFTATKNAVLPHVSISSAASVGDLAGLGAEPLFQISTSRYYDGTAGSTALSSAIRERGFLRVLESPGLRCRGSERKDGRPGEIRRGQDRFPADRLRGQPACPELPPVQRPAAVMFRGSRETGQVPQGPRQGRGNPPAGARNMSCLSPQDV</sequence>
<dbReference type="GO" id="GO:0003700">
    <property type="term" value="F:DNA-binding transcription factor activity"/>
    <property type="evidence" value="ECO:0007669"/>
    <property type="project" value="InterPro"/>
</dbReference>
<dbReference type="GO" id="GO:0006352">
    <property type="term" value="P:DNA-templated transcription initiation"/>
    <property type="evidence" value="ECO:0007669"/>
    <property type="project" value="InterPro"/>
</dbReference>
<feature type="region of interest" description="Disordered" evidence="1">
    <location>
        <begin position="123"/>
        <end position="203"/>
    </location>
</feature>
<feature type="compositionally biased region" description="Basic and acidic residues" evidence="1">
    <location>
        <begin position="124"/>
        <end position="149"/>
    </location>
</feature>
<organism evidence="3 4">
    <name type="scientific">Candidatus Cryptobacteroides merdigallinarum</name>
    <dbReference type="NCBI Taxonomy" id="2840770"/>
    <lineage>
        <taxon>Bacteria</taxon>
        <taxon>Pseudomonadati</taxon>
        <taxon>Bacteroidota</taxon>
        <taxon>Bacteroidia</taxon>
        <taxon>Bacteroidales</taxon>
        <taxon>Candidatus Cryptobacteroides</taxon>
    </lineage>
</organism>
<reference evidence="3" key="2">
    <citation type="journal article" date="2021" name="PeerJ">
        <title>Extensive microbial diversity within the chicken gut microbiome revealed by metagenomics and culture.</title>
        <authorList>
            <person name="Gilroy R."/>
            <person name="Ravi A."/>
            <person name="Getino M."/>
            <person name="Pursley I."/>
            <person name="Horton D.L."/>
            <person name="Alikhan N.F."/>
            <person name="Baker D."/>
            <person name="Gharbi K."/>
            <person name="Hall N."/>
            <person name="Watson M."/>
            <person name="Adriaenssens E.M."/>
            <person name="Foster-Nyarko E."/>
            <person name="Jarju S."/>
            <person name="Secka A."/>
            <person name="Antonio M."/>
            <person name="Oren A."/>
            <person name="Chaudhuri R.R."/>
            <person name="La Ragione R."/>
            <person name="Hildebrand F."/>
            <person name="Pallen M.J."/>
        </authorList>
    </citation>
    <scope>NUCLEOTIDE SEQUENCE</scope>
    <source>
        <strain evidence="3">20514</strain>
    </source>
</reference>
<feature type="domain" description="RNA polymerase sigma-70 region 2" evidence="2">
    <location>
        <begin position="19"/>
        <end position="65"/>
    </location>
</feature>
<comment type="caution">
    <text evidence="3">The sequence shown here is derived from an EMBL/GenBank/DDBJ whole genome shotgun (WGS) entry which is preliminary data.</text>
</comment>
<dbReference type="AlphaFoldDB" id="A0A9D9EI02"/>
<dbReference type="InterPro" id="IPR013325">
    <property type="entry name" value="RNA_pol_sigma_r2"/>
</dbReference>
<name>A0A9D9EI02_9BACT</name>
<feature type="compositionally biased region" description="Low complexity" evidence="1">
    <location>
        <begin position="175"/>
        <end position="193"/>
    </location>
</feature>
<reference evidence="3" key="1">
    <citation type="submission" date="2020-10" db="EMBL/GenBank/DDBJ databases">
        <authorList>
            <person name="Gilroy R."/>
        </authorList>
    </citation>
    <scope>NUCLEOTIDE SEQUENCE</scope>
    <source>
        <strain evidence="3">20514</strain>
    </source>
</reference>
<proteinExistence type="predicted"/>
<dbReference type="Gene3D" id="1.10.1740.10">
    <property type="match status" value="1"/>
</dbReference>
<evidence type="ECO:0000313" key="3">
    <source>
        <dbReference type="EMBL" id="MBO8447913.1"/>
    </source>
</evidence>